<keyword evidence="2" id="KW-0812">Transmembrane</keyword>
<feature type="coiled-coil region" evidence="1">
    <location>
        <begin position="86"/>
        <end position="176"/>
    </location>
</feature>
<dbReference type="RefSeq" id="WP_236097952.1">
    <property type="nucleotide sequence ID" value="NZ_JAKGUD010000001.1"/>
</dbReference>
<protein>
    <submittedName>
        <fullName evidence="3">DUF3084 domain-containing protein</fullName>
    </submittedName>
</protein>
<evidence type="ECO:0000256" key="1">
    <source>
        <dbReference type="SAM" id="Coils"/>
    </source>
</evidence>
<dbReference type="Gene3D" id="1.10.287.1490">
    <property type="match status" value="1"/>
</dbReference>
<feature type="transmembrane region" description="Helical" evidence="2">
    <location>
        <begin position="12"/>
        <end position="34"/>
    </location>
</feature>
<dbReference type="Pfam" id="PF11283">
    <property type="entry name" value="DUF3084"/>
    <property type="match status" value="1"/>
</dbReference>
<keyword evidence="1" id="KW-0175">Coiled coil</keyword>
<proteinExistence type="predicted"/>
<evidence type="ECO:0000256" key="2">
    <source>
        <dbReference type="SAM" id="Phobius"/>
    </source>
</evidence>
<comment type="caution">
    <text evidence="3">The sequence shown here is derived from an EMBL/GenBank/DDBJ whole genome shotgun (WGS) entry which is preliminary data.</text>
</comment>
<accession>A0ABS9EML8</accession>
<keyword evidence="2" id="KW-1133">Transmembrane helix</keyword>
<evidence type="ECO:0000313" key="3">
    <source>
        <dbReference type="EMBL" id="MCF4141511.1"/>
    </source>
</evidence>
<sequence length="384" mass="42911">MTSLADALPEMNWQLIFFTVLLSALVAFLGDLLGMRIAKKRITLFGLRPRHTSTLITAITGMVIAMGIMTALAVTSDTVRTALFSLKYVQRQVLDLTSQLQEARDESDLMGIRYVESLQKLENSEKELAHVNEKLNSLTPELEATRKEISELRSQRAKLQEQIEALRSEAVNLRRGLEAVREGRVVAFADELLSQETVQEGASREDLLSIMSNLRNKVRFIVARRASISPEDISIGKDEQEEERVISRCLVINSRKVIRARALSNVVAGEPVTLSYRVYESVRVYRKGELVFRKAVPSVNDVAEAEGVLHEILKEVNPIAVRDGILRDPFTRTVGQIDATDFYEAVDRLKDTESSQIIVSVLAAEDIYTEGPVRVTLSIGLDEG</sequence>
<keyword evidence="4" id="KW-1185">Reference proteome</keyword>
<dbReference type="EMBL" id="JAKGUD010000001">
    <property type="protein sequence ID" value="MCF4141511.1"/>
    <property type="molecule type" value="Genomic_DNA"/>
</dbReference>
<feature type="transmembrane region" description="Helical" evidence="2">
    <location>
        <begin position="55"/>
        <end position="74"/>
    </location>
</feature>
<dbReference type="InterPro" id="IPR021435">
    <property type="entry name" value="DUF3084"/>
</dbReference>
<keyword evidence="2" id="KW-0472">Membrane</keyword>
<dbReference type="Proteomes" id="UP001200430">
    <property type="component" value="Unassembled WGS sequence"/>
</dbReference>
<gene>
    <name evidence="3" type="ORF">L2W38_01595</name>
</gene>
<evidence type="ECO:0000313" key="4">
    <source>
        <dbReference type="Proteomes" id="UP001200430"/>
    </source>
</evidence>
<name>A0ABS9EML8_9BACT</name>
<organism evidence="3 4">
    <name type="scientific">Dethiosulfovibrio marinus</name>
    <dbReference type="NCBI Taxonomy" id="133532"/>
    <lineage>
        <taxon>Bacteria</taxon>
        <taxon>Thermotogati</taxon>
        <taxon>Synergistota</taxon>
        <taxon>Synergistia</taxon>
        <taxon>Synergistales</taxon>
        <taxon>Dethiosulfovibrionaceae</taxon>
        <taxon>Dethiosulfovibrio</taxon>
    </lineage>
</organism>
<reference evidence="3 4" key="1">
    <citation type="submission" date="2022-01" db="EMBL/GenBank/DDBJ databases">
        <title>Dethiosulfovibrio faecalis sp. nov., a novel proteolytic, non-sulfur-reducing bacterium isolated from a marine aquaculture solid waste bioreactor.</title>
        <authorList>
            <person name="Grabowski S."/>
            <person name="Apolinario E."/>
            <person name="Schneider N."/>
            <person name="Marshall C.W."/>
            <person name="Sowers K.R."/>
        </authorList>
    </citation>
    <scope>NUCLEOTIDE SEQUENCE [LARGE SCALE GENOMIC DNA]</scope>
    <source>
        <strain evidence="3 4">DSM 12537</strain>
    </source>
</reference>